<sequence length="78" mass="8522">MRVITGQLPIIHSLPSLRLPITINSIHPTAVTQSPQLLVPPLRDDPTAPSHHAPREQTRVPCLLPQAPVEDDEREAAA</sequence>
<organism evidence="2 3">
    <name type="scientific">Gymnopilus dilepis</name>
    <dbReference type="NCBI Taxonomy" id="231916"/>
    <lineage>
        <taxon>Eukaryota</taxon>
        <taxon>Fungi</taxon>
        <taxon>Dikarya</taxon>
        <taxon>Basidiomycota</taxon>
        <taxon>Agaricomycotina</taxon>
        <taxon>Agaricomycetes</taxon>
        <taxon>Agaricomycetidae</taxon>
        <taxon>Agaricales</taxon>
        <taxon>Agaricineae</taxon>
        <taxon>Hymenogastraceae</taxon>
        <taxon>Gymnopilus</taxon>
    </lineage>
</organism>
<protein>
    <submittedName>
        <fullName evidence="2">Uncharacterized protein</fullName>
    </submittedName>
</protein>
<evidence type="ECO:0000313" key="3">
    <source>
        <dbReference type="Proteomes" id="UP000284706"/>
    </source>
</evidence>
<name>A0A409X5N6_9AGAR</name>
<dbReference type="EMBL" id="NHYE01004156">
    <property type="protein sequence ID" value="PPQ86042.1"/>
    <property type="molecule type" value="Genomic_DNA"/>
</dbReference>
<accession>A0A409X5N6</accession>
<comment type="caution">
    <text evidence="2">The sequence shown here is derived from an EMBL/GenBank/DDBJ whole genome shotgun (WGS) entry which is preliminary data.</text>
</comment>
<dbReference type="AlphaFoldDB" id="A0A409X5N6"/>
<dbReference type="Proteomes" id="UP000284706">
    <property type="component" value="Unassembled WGS sequence"/>
</dbReference>
<feature type="compositionally biased region" description="Acidic residues" evidence="1">
    <location>
        <begin position="69"/>
        <end position="78"/>
    </location>
</feature>
<dbReference type="InParanoid" id="A0A409X5N6"/>
<evidence type="ECO:0000313" key="2">
    <source>
        <dbReference type="EMBL" id="PPQ86042.1"/>
    </source>
</evidence>
<gene>
    <name evidence="2" type="ORF">CVT26_013550</name>
</gene>
<evidence type="ECO:0000256" key="1">
    <source>
        <dbReference type="SAM" id="MobiDB-lite"/>
    </source>
</evidence>
<reference evidence="2 3" key="1">
    <citation type="journal article" date="2018" name="Evol. Lett.">
        <title>Horizontal gene cluster transfer increased hallucinogenic mushroom diversity.</title>
        <authorList>
            <person name="Reynolds H.T."/>
            <person name="Vijayakumar V."/>
            <person name="Gluck-Thaler E."/>
            <person name="Korotkin H.B."/>
            <person name="Matheny P.B."/>
            <person name="Slot J.C."/>
        </authorList>
    </citation>
    <scope>NUCLEOTIDE SEQUENCE [LARGE SCALE GENOMIC DNA]</scope>
    <source>
        <strain evidence="2 3">SRW20</strain>
    </source>
</reference>
<keyword evidence="3" id="KW-1185">Reference proteome</keyword>
<proteinExistence type="predicted"/>
<feature type="region of interest" description="Disordered" evidence="1">
    <location>
        <begin position="37"/>
        <end position="78"/>
    </location>
</feature>